<reference evidence="1" key="1">
    <citation type="submission" date="2022-03" db="EMBL/GenBank/DDBJ databases">
        <authorList>
            <person name="Alioto T."/>
            <person name="Alioto T."/>
            <person name="Gomez Garrido J."/>
        </authorList>
    </citation>
    <scope>NUCLEOTIDE SEQUENCE</scope>
</reference>
<sequence>MAANCEVFPTPAHRGTQTGTVEIRHWDSQPVGESCGSPTHEEYLPDSAFQVTTGHYLAAHAASAWAHMSDQRTSTTTHIALTGHWDRLN</sequence>
<evidence type="ECO:0000313" key="2">
    <source>
        <dbReference type="Proteomes" id="UP001295444"/>
    </source>
</evidence>
<organism evidence="1 2">
    <name type="scientific">Pelobates cultripes</name>
    <name type="common">Western spadefoot toad</name>
    <dbReference type="NCBI Taxonomy" id="61616"/>
    <lineage>
        <taxon>Eukaryota</taxon>
        <taxon>Metazoa</taxon>
        <taxon>Chordata</taxon>
        <taxon>Craniata</taxon>
        <taxon>Vertebrata</taxon>
        <taxon>Euteleostomi</taxon>
        <taxon>Amphibia</taxon>
        <taxon>Batrachia</taxon>
        <taxon>Anura</taxon>
        <taxon>Pelobatoidea</taxon>
        <taxon>Pelobatidae</taxon>
        <taxon>Pelobates</taxon>
    </lineage>
</organism>
<gene>
    <name evidence="1" type="ORF">PECUL_23A010399</name>
</gene>
<dbReference type="AlphaFoldDB" id="A0AAD1SC89"/>
<dbReference type="EMBL" id="OW240916">
    <property type="protein sequence ID" value="CAH2296634.1"/>
    <property type="molecule type" value="Genomic_DNA"/>
</dbReference>
<keyword evidence="2" id="KW-1185">Reference proteome</keyword>
<proteinExistence type="predicted"/>
<protein>
    <submittedName>
        <fullName evidence="1">Uncharacterized protein</fullName>
    </submittedName>
</protein>
<name>A0AAD1SC89_PELCU</name>
<accession>A0AAD1SC89</accession>
<evidence type="ECO:0000313" key="1">
    <source>
        <dbReference type="EMBL" id="CAH2296634.1"/>
    </source>
</evidence>
<dbReference type="Proteomes" id="UP001295444">
    <property type="component" value="Chromosome 05"/>
</dbReference>